<feature type="region of interest" description="Disordered" evidence="2">
    <location>
        <begin position="1"/>
        <end position="38"/>
    </location>
</feature>
<feature type="coiled-coil region" evidence="1">
    <location>
        <begin position="170"/>
        <end position="229"/>
    </location>
</feature>
<evidence type="ECO:0000313" key="6">
    <source>
        <dbReference type="Proteomes" id="UP000054937"/>
    </source>
</evidence>
<evidence type="ECO:0000259" key="4">
    <source>
        <dbReference type="Pfam" id="PF11977"/>
    </source>
</evidence>
<dbReference type="Gene3D" id="3.40.50.11980">
    <property type="match status" value="1"/>
</dbReference>
<dbReference type="SUPFAM" id="SSF48452">
    <property type="entry name" value="TPR-like"/>
    <property type="match status" value="1"/>
</dbReference>
<evidence type="ECO:0000256" key="1">
    <source>
        <dbReference type="SAM" id="Coils"/>
    </source>
</evidence>
<keyword evidence="1" id="KW-0175">Coiled coil</keyword>
<protein>
    <recommendedName>
        <fullName evidence="4">RNase NYN domain-containing protein</fullName>
    </recommendedName>
</protein>
<keyword evidence="3" id="KW-1133">Transmembrane helix</keyword>
<sequence length="877" mass="105050">MQDKRPEKNRPYHGNNYNKQNKYQNNDKKKDPPIQEYKKNDILLETESKLENMKEKEQYSYFKYLEKKVAYYFRKIEPILHQELLEARAHLLKVGKNLFQNHLDFTSGKKLEVRIWEIFKKELEARAKFQEQIKQNQNNSNSNSNLTQNQKNQINLEADHLSYDYKIQYIKEIRNLAKEKEKDIQSYEITIDSNERRLVANLNCYYGELIELKEKVSKTNKKKSEEAKKFAANQYFKSINYYPFNGKYYIHLGNLTLKNNDILQSLYWCIRGFCCENSFECKEGIKRFLEENQKNLYEFTLLKQKMTKEQFDVEMLKKDFTYNTFLLYYFRFFEIIFNHSGIKKISSQIELFKYLHAYIQAIRKNDNNEINHQKEGTMLSYIVILCIFLLFYTIEGFSADQKFDEKKLKKTIHQMESDDFMKATLKFCFGIISSIIEISITIDDEIYINAVLPFFYYFSIYKNQSKFFFENFKAFQKLINKYNQIIRKRLQIKIQENQNLLQLEQNEQIQEQEQKNENLSQNQEQQPNQQNLNQDNILEQKFRNYALNYEQNLLGFIPLKLFFQQNKEKFQTEKDQTLNYILKLFAIQKIIPSLRGFQIIQQVNSHSNNNKNTDSIKEDQENDELDDFDFNDDNDANSENSNSDFGFEDEENTEITGGIAQQFLWDSEQKIKQREEEEKLQDIKQLTKDIKKELEDQFKDLPQQNDENLSKTLIIVDGMNVAIRHGKDKRFSSQGLKAVVDFFLPKKHNVLILLPDFCFNKEQALKKTTEYEFVNASMKLKYIPDDVDLLNKLKEKGYATGIPNWNNDDSFIIEYARSKQGYILTNDRFNDHINYYEFDSKKREKLKDFIRNSTISYTFIKDELVPDPDFLKSKNIR</sequence>
<feature type="region of interest" description="Disordered" evidence="2">
    <location>
        <begin position="606"/>
        <end position="649"/>
    </location>
</feature>
<evidence type="ECO:0000256" key="2">
    <source>
        <dbReference type="SAM" id="MobiDB-lite"/>
    </source>
</evidence>
<gene>
    <name evidence="5" type="ORF">PPERSA_07278</name>
</gene>
<dbReference type="EMBL" id="LDAU01000196">
    <property type="protein sequence ID" value="KRX00081.1"/>
    <property type="molecule type" value="Genomic_DNA"/>
</dbReference>
<dbReference type="OMA" id="FNDWAKH"/>
<dbReference type="OrthoDB" id="289799at2759"/>
<organism evidence="5 6">
    <name type="scientific">Pseudocohnilembus persalinus</name>
    <name type="common">Ciliate</name>
    <dbReference type="NCBI Taxonomy" id="266149"/>
    <lineage>
        <taxon>Eukaryota</taxon>
        <taxon>Sar</taxon>
        <taxon>Alveolata</taxon>
        <taxon>Ciliophora</taxon>
        <taxon>Intramacronucleata</taxon>
        <taxon>Oligohymenophorea</taxon>
        <taxon>Scuticociliatia</taxon>
        <taxon>Philasterida</taxon>
        <taxon>Pseudocohnilembidae</taxon>
        <taxon>Pseudocohnilembus</taxon>
    </lineage>
</organism>
<name>A0A0V0QCY6_PSEPJ</name>
<dbReference type="AlphaFoldDB" id="A0A0V0QCY6"/>
<dbReference type="Gene3D" id="1.25.40.10">
    <property type="entry name" value="Tetratricopeptide repeat domain"/>
    <property type="match status" value="1"/>
</dbReference>
<feature type="compositionally biased region" description="Low complexity" evidence="2">
    <location>
        <begin position="15"/>
        <end position="24"/>
    </location>
</feature>
<feature type="compositionally biased region" description="Acidic residues" evidence="2">
    <location>
        <begin position="620"/>
        <end position="636"/>
    </location>
</feature>
<dbReference type="InterPro" id="IPR011990">
    <property type="entry name" value="TPR-like_helical_dom_sf"/>
</dbReference>
<keyword evidence="3" id="KW-0812">Transmembrane</keyword>
<feature type="domain" description="RNase NYN" evidence="4">
    <location>
        <begin position="711"/>
        <end position="872"/>
    </location>
</feature>
<accession>A0A0V0QCY6</accession>
<comment type="caution">
    <text evidence="5">The sequence shown here is derived from an EMBL/GenBank/DDBJ whole genome shotgun (WGS) entry which is preliminary data.</text>
</comment>
<feature type="region of interest" description="Disordered" evidence="2">
    <location>
        <begin position="512"/>
        <end position="532"/>
    </location>
</feature>
<dbReference type="Proteomes" id="UP000054937">
    <property type="component" value="Unassembled WGS sequence"/>
</dbReference>
<proteinExistence type="predicted"/>
<reference evidence="5 6" key="1">
    <citation type="journal article" date="2015" name="Sci. Rep.">
        <title>Genome of the facultative scuticociliatosis pathogen Pseudocohnilembus persalinus provides insight into its virulence through horizontal gene transfer.</title>
        <authorList>
            <person name="Xiong J."/>
            <person name="Wang G."/>
            <person name="Cheng J."/>
            <person name="Tian M."/>
            <person name="Pan X."/>
            <person name="Warren A."/>
            <person name="Jiang C."/>
            <person name="Yuan D."/>
            <person name="Miao W."/>
        </authorList>
    </citation>
    <scope>NUCLEOTIDE SEQUENCE [LARGE SCALE GENOMIC DNA]</scope>
    <source>
        <strain evidence="5">36N120E</strain>
    </source>
</reference>
<dbReference type="InParanoid" id="A0A0V0QCY6"/>
<dbReference type="Pfam" id="PF11977">
    <property type="entry name" value="RNase_Zc3h12a"/>
    <property type="match status" value="1"/>
</dbReference>
<feature type="compositionally biased region" description="Basic and acidic residues" evidence="2">
    <location>
        <begin position="25"/>
        <end position="38"/>
    </location>
</feature>
<evidence type="ECO:0000256" key="3">
    <source>
        <dbReference type="SAM" id="Phobius"/>
    </source>
</evidence>
<evidence type="ECO:0000313" key="5">
    <source>
        <dbReference type="EMBL" id="KRX00081.1"/>
    </source>
</evidence>
<keyword evidence="3" id="KW-0472">Membrane</keyword>
<dbReference type="InterPro" id="IPR021869">
    <property type="entry name" value="RNase_Zc3h12_NYN"/>
</dbReference>
<keyword evidence="6" id="KW-1185">Reference proteome</keyword>
<feature type="transmembrane region" description="Helical" evidence="3">
    <location>
        <begin position="378"/>
        <end position="399"/>
    </location>
</feature>
<feature type="compositionally biased region" description="Basic and acidic residues" evidence="2">
    <location>
        <begin position="1"/>
        <end position="10"/>
    </location>
</feature>